<accession>A0A8X6N024</accession>
<dbReference type="EMBL" id="BMAW01098819">
    <property type="protein sequence ID" value="GFS86754.1"/>
    <property type="molecule type" value="Genomic_DNA"/>
</dbReference>
<name>A0A8X6N024_NEPPI</name>
<evidence type="ECO:0000256" key="1">
    <source>
        <dbReference type="SAM" id="MobiDB-lite"/>
    </source>
</evidence>
<dbReference type="AlphaFoldDB" id="A0A8X6N024"/>
<feature type="region of interest" description="Disordered" evidence="1">
    <location>
        <begin position="1"/>
        <end position="24"/>
    </location>
</feature>
<dbReference type="Proteomes" id="UP000887013">
    <property type="component" value="Unassembled WGS sequence"/>
</dbReference>
<reference evidence="2" key="1">
    <citation type="submission" date="2020-08" db="EMBL/GenBank/DDBJ databases">
        <title>Multicomponent nature underlies the extraordinary mechanical properties of spider dragline silk.</title>
        <authorList>
            <person name="Kono N."/>
            <person name="Nakamura H."/>
            <person name="Mori M."/>
            <person name="Yoshida Y."/>
            <person name="Ohtoshi R."/>
            <person name="Malay A.D."/>
            <person name="Moran D.A.P."/>
            <person name="Tomita M."/>
            <person name="Numata K."/>
            <person name="Arakawa K."/>
        </authorList>
    </citation>
    <scope>NUCLEOTIDE SEQUENCE</scope>
</reference>
<keyword evidence="3" id="KW-1185">Reference proteome</keyword>
<proteinExistence type="predicted"/>
<organism evidence="2 3">
    <name type="scientific">Nephila pilipes</name>
    <name type="common">Giant wood spider</name>
    <name type="synonym">Nephila maculata</name>
    <dbReference type="NCBI Taxonomy" id="299642"/>
    <lineage>
        <taxon>Eukaryota</taxon>
        <taxon>Metazoa</taxon>
        <taxon>Ecdysozoa</taxon>
        <taxon>Arthropoda</taxon>
        <taxon>Chelicerata</taxon>
        <taxon>Arachnida</taxon>
        <taxon>Araneae</taxon>
        <taxon>Araneomorphae</taxon>
        <taxon>Entelegynae</taxon>
        <taxon>Araneoidea</taxon>
        <taxon>Nephilidae</taxon>
        <taxon>Nephila</taxon>
    </lineage>
</organism>
<comment type="caution">
    <text evidence="2">The sequence shown here is derived from an EMBL/GenBank/DDBJ whole genome shotgun (WGS) entry which is preliminary data.</text>
</comment>
<evidence type="ECO:0000313" key="2">
    <source>
        <dbReference type="EMBL" id="GFS86754.1"/>
    </source>
</evidence>
<sequence>MPRYISQLNTISKSGSRQGASGGLCTSRTYFYLPINYKSKTLKNTNFKKIIKRRKERQDRKKKAVEEGSSRKCSLWKRWCCLPRNNLRSKGGRKFTAQT</sequence>
<evidence type="ECO:0000313" key="3">
    <source>
        <dbReference type="Proteomes" id="UP000887013"/>
    </source>
</evidence>
<gene>
    <name evidence="2" type="ORF">NPIL_140561</name>
</gene>
<protein>
    <submittedName>
        <fullName evidence="2">Uncharacterized protein</fullName>
    </submittedName>
</protein>